<evidence type="ECO:0000313" key="2">
    <source>
        <dbReference type="EMBL" id="NCI49615.1"/>
    </source>
</evidence>
<name>A0ABW9ZR80_9BACT</name>
<dbReference type="Pfam" id="PF13847">
    <property type="entry name" value="Methyltransf_31"/>
    <property type="match status" value="1"/>
</dbReference>
<gene>
    <name evidence="2" type="ORF">GWC95_06760</name>
</gene>
<dbReference type="RefSeq" id="WP_161817927.1">
    <property type="nucleotide sequence ID" value="NZ_JAACJS010000011.1"/>
</dbReference>
<reference evidence="2 3" key="1">
    <citation type="submission" date="2020-01" db="EMBL/GenBank/DDBJ databases">
        <title>Genome analysis.</title>
        <authorList>
            <person name="Wu S."/>
            <person name="Wang G."/>
        </authorList>
    </citation>
    <scope>NUCLEOTIDE SEQUENCE [LARGE SCALE GENOMIC DNA]</scope>
    <source>
        <strain evidence="2 3">SYL130</strain>
    </source>
</reference>
<sequence>MSVLWKIAQKAERKWWQRYLKNKDVDSYRSWKLNYWKGLLEKLSHLDIHPGSKILDAGCGPAGIYMAFPEHDVTAFDPLIESYEADLPHFKKSFYPNVRFKTAGLEDFDNGEKYDVIFCMNAINHVADIKKSYANLARLLKPNGRLVVSIDAHNHKIFKYIFRALPGDILHPCQYDLEEYTAFLKQQNLSVLQTEKLKPAFLFDYYVQVAG</sequence>
<dbReference type="PANTHER" id="PTHR43861">
    <property type="entry name" value="TRANS-ACONITATE 2-METHYLTRANSFERASE-RELATED"/>
    <property type="match status" value="1"/>
</dbReference>
<keyword evidence="2" id="KW-0808">Transferase</keyword>
<dbReference type="CDD" id="cd02440">
    <property type="entry name" value="AdoMet_MTases"/>
    <property type="match status" value="1"/>
</dbReference>
<accession>A0ABW9ZR80</accession>
<keyword evidence="3" id="KW-1185">Reference proteome</keyword>
<dbReference type="InterPro" id="IPR025714">
    <property type="entry name" value="Methyltranfer_dom"/>
</dbReference>
<dbReference type="EMBL" id="JAACJS010000011">
    <property type="protein sequence ID" value="NCI49615.1"/>
    <property type="molecule type" value="Genomic_DNA"/>
</dbReference>
<evidence type="ECO:0000259" key="1">
    <source>
        <dbReference type="Pfam" id="PF13847"/>
    </source>
</evidence>
<dbReference type="GO" id="GO:0008168">
    <property type="term" value="F:methyltransferase activity"/>
    <property type="evidence" value="ECO:0007669"/>
    <property type="project" value="UniProtKB-KW"/>
</dbReference>
<dbReference type="SUPFAM" id="SSF53335">
    <property type="entry name" value="S-adenosyl-L-methionine-dependent methyltransferases"/>
    <property type="match status" value="1"/>
</dbReference>
<dbReference type="Proteomes" id="UP000753802">
    <property type="component" value="Unassembled WGS sequence"/>
</dbReference>
<protein>
    <submittedName>
        <fullName evidence="2">Class I SAM-dependent methyltransferase</fullName>
    </submittedName>
</protein>
<evidence type="ECO:0000313" key="3">
    <source>
        <dbReference type="Proteomes" id="UP000753802"/>
    </source>
</evidence>
<feature type="domain" description="Methyltransferase" evidence="1">
    <location>
        <begin position="49"/>
        <end position="149"/>
    </location>
</feature>
<dbReference type="Gene3D" id="3.40.50.150">
    <property type="entry name" value="Vaccinia Virus protein VP39"/>
    <property type="match status" value="1"/>
</dbReference>
<dbReference type="InterPro" id="IPR029063">
    <property type="entry name" value="SAM-dependent_MTases_sf"/>
</dbReference>
<comment type="caution">
    <text evidence="2">The sequence shown here is derived from an EMBL/GenBank/DDBJ whole genome shotgun (WGS) entry which is preliminary data.</text>
</comment>
<keyword evidence="2" id="KW-0489">Methyltransferase</keyword>
<proteinExistence type="predicted"/>
<dbReference type="GO" id="GO:0032259">
    <property type="term" value="P:methylation"/>
    <property type="evidence" value="ECO:0007669"/>
    <property type="project" value="UniProtKB-KW"/>
</dbReference>
<organism evidence="2 3">
    <name type="scientific">Sediminibacterium roseum</name>
    <dbReference type="NCBI Taxonomy" id="1978412"/>
    <lineage>
        <taxon>Bacteria</taxon>
        <taxon>Pseudomonadati</taxon>
        <taxon>Bacteroidota</taxon>
        <taxon>Chitinophagia</taxon>
        <taxon>Chitinophagales</taxon>
        <taxon>Chitinophagaceae</taxon>
        <taxon>Sediminibacterium</taxon>
    </lineage>
</organism>